<comment type="similarity">
    <text evidence="1">Belongs to the bacterial solute-binding protein 1 family.</text>
</comment>
<dbReference type="PANTHER" id="PTHR30061">
    <property type="entry name" value="MALTOSE-BINDING PERIPLASMIC PROTEIN"/>
    <property type="match status" value="1"/>
</dbReference>
<keyword evidence="3 4" id="KW-0732">Signal</keyword>
<dbReference type="SUPFAM" id="SSF53850">
    <property type="entry name" value="Periplasmic binding protein-like II"/>
    <property type="match status" value="1"/>
</dbReference>
<gene>
    <name evidence="5" type="ORF">J2Z22_002047</name>
</gene>
<name>A0ABU3H6S6_9BACL</name>
<sequence length="417" mass="44938">MLRRKNYWLLFAILLLSLTSLSPGMDLNQTDERPLVNEYPSQSQSFSQRQKGEPAYLRISVSLSHKEFRELQKISRNYTLSSGVNIELVNLGESAGYDAVMDELTIGNSPDIVMTEAHYIRELAQQGYLLPVDAYRSSPGGTPLTPLLPLLQWNGYVWGAPLDIDPYVFVYSPQVLKELGAEALPGSLGGWTRLLEQSLKKPGTYVLGMDAGSPYGMSVFLESVGSALFPVSREALEWTSRARSSIYLSDGKHDGIWNRLREGSIAAAVLPLSEWREDGGDSLVAEAPWMGAGAGAETLYCRSFALSAQTRSPEAAADWLSYITSARSQLSWLESTGRLPAAEESYRGGLPGEVSLPFDAGGLLTDGGGADGELQAGWSEITAAANLLLTGKLDTAGFIQALSSPLGGEGSDPAPAY</sequence>
<evidence type="ECO:0000313" key="6">
    <source>
        <dbReference type="Proteomes" id="UP001248709"/>
    </source>
</evidence>
<dbReference type="Proteomes" id="UP001248709">
    <property type="component" value="Unassembled WGS sequence"/>
</dbReference>
<evidence type="ECO:0000313" key="5">
    <source>
        <dbReference type="EMBL" id="MDT3426521.1"/>
    </source>
</evidence>
<evidence type="ECO:0000256" key="2">
    <source>
        <dbReference type="ARBA" id="ARBA00022448"/>
    </source>
</evidence>
<dbReference type="RefSeq" id="WP_312001000.1">
    <property type="nucleotide sequence ID" value="NZ_JAUSUY010000007.1"/>
</dbReference>
<dbReference type="Pfam" id="PF13416">
    <property type="entry name" value="SBP_bac_8"/>
    <property type="match status" value="1"/>
</dbReference>
<reference evidence="5 6" key="1">
    <citation type="submission" date="2023-07" db="EMBL/GenBank/DDBJ databases">
        <title>Genomic Encyclopedia of Type Strains, Phase IV (KMG-IV): sequencing the most valuable type-strain genomes for metagenomic binning, comparative biology and taxonomic classification.</title>
        <authorList>
            <person name="Goeker M."/>
        </authorList>
    </citation>
    <scope>NUCLEOTIDE SEQUENCE [LARGE SCALE GENOMIC DNA]</scope>
    <source>
        <strain evidence="5 6">T98</strain>
    </source>
</reference>
<accession>A0ABU3H6S6</accession>
<organism evidence="5 6">
    <name type="scientific">Paenibacillus forsythiae</name>
    <dbReference type="NCBI Taxonomy" id="365616"/>
    <lineage>
        <taxon>Bacteria</taxon>
        <taxon>Bacillati</taxon>
        <taxon>Bacillota</taxon>
        <taxon>Bacilli</taxon>
        <taxon>Bacillales</taxon>
        <taxon>Paenibacillaceae</taxon>
        <taxon>Paenibacillus</taxon>
    </lineage>
</organism>
<evidence type="ECO:0000256" key="1">
    <source>
        <dbReference type="ARBA" id="ARBA00008520"/>
    </source>
</evidence>
<proteinExistence type="inferred from homology"/>
<dbReference type="InterPro" id="IPR006059">
    <property type="entry name" value="SBP"/>
</dbReference>
<keyword evidence="6" id="KW-1185">Reference proteome</keyword>
<protein>
    <submittedName>
        <fullName evidence="5">Multiple sugar transport system substrate-binding protein/arabinogalactan oligomer/maltooligosaccharide transport system substrate-binding protein</fullName>
    </submittedName>
</protein>
<evidence type="ECO:0000256" key="3">
    <source>
        <dbReference type="ARBA" id="ARBA00022729"/>
    </source>
</evidence>
<feature type="signal peptide" evidence="4">
    <location>
        <begin position="1"/>
        <end position="24"/>
    </location>
</feature>
<dbReference type="Gene3D" id="3.40.190.10">
    <property type="entry name" value="Periplasmic binding protein-like II"/>
    <property type="match status" value="1"/>
</dbReference>
<comment type="caution">
    <text evidence="5">The sequence shown here is derived from an EMBL/GenBank/DDBJ whole genome shotgun (WGS) entry which is preliminary data.</text>
</comment>
<dbReference type="EMBL" id="JAUSUY010000007">
    <property type="protein sequence ID" value="MDT3426521.1"/>
    <property type="molecule type" value="Genomic_DNA"/>
</dbReference>
<keyword evidence="5" id="KW-0762">Sugar transport</keyword>
<keyword evidence="2" id="KW-0813">Transport</keyword>
<dbReference type="PANTHER" id="PTHR30061:SF50">
    <property type="entry name" value="MALTOSE_MALTODEXTRIN-BINDING PERIPLASMIC PROTEIN"/>
    <property type="match status" value="1"/>
</dbReference>
<feature type="chain" id="PRO_5047454993" evidence="4">
    <location>
        <begin position="25"/>
        <end position="417"/>
    </location>
</feature>
<evidence type="ECO:0000256" key="4">
    <source>
        <dbReference type="SAM" id="SignalP"/>
    </source>
</evidence>